<protein>
    <submittedName>
        <fullName evidence="1">Uncharacterized protein</fullName>
    </submittedName>
</protein>
<evidence type="ECO:0000313" key="2">
    <source>
        <dbReference type="Proteomes" id="UP000321337"/>
    </source>
</evidence>
<dbReference type="Proteomes" id="UP000321337">
    <property type="component" value="Unassembled WGS sequence"/>
</dbReference>
<accession>A0A512LB35</accession>
<name>A0A512LB35_9PROT</name>
<dbReference type="RefSeq" id="WP_147074650.1">
    <property type="nucleotide sequence ID" value="NZ_AP021884.1"/>
</dbReference>
<evidence type="ECO:0000313" key="1">
    <source>
        <dbReference type="EMBL" id="GEP31687.1"/>
    </source>
</evidence>
<comment type="caution">
    <text evidence="1">The sequence shown here is derived from an EMBL/GenBank/DDBJ whole genome shotgun (WGS) entry which is preliminary data.</text>
</comment>
<organism evidence="1 2">
    <name type="scientific">Sulfuriferula plumbiphila</name>
    <dbReference type="NCBI Taxonomy" id="171865"/>
    <lineage>
        <taxon>Bacteria</taxon>
        <taxon>Pseudomonadati</taxon>
        <taxon>Pseudomonadota</taxon>
        <taxon>Betaproteobacteria</taxon>
        <taxon>Nitrosomonadales</taxon>
        <taxon>Sulfuricellaceae</taxon>
        <taxon>Sulfuriferula</taxon>
    </lineage>
</organism>
<proteinExistence type="predicted"/>
<reference evidence="1 2" key="1">
    <citation type="submission" date="2019-07" db="EMBL/GenBank/DDBJ databases">
        <title>Whole genome shotgun sequence of Thiobacillus plumbophilus NBRC 107929.</title>
        <authorList>
            <person name="Hosoyama A."/>
            <person name="Uohara A."/>
            <person name="Ohji S."/>
            <person name="Ichikawa N."/>
        </authorList>
    </citation>
    <scope>NUCLEOTIDE SEQUENCE [LARGE SCALE GENOMIC DNA]</scope>
    <source>
        <strain evidence="1 2">NBRC 107929</strain>
    </source>
</reference>
<sequence length="67" mass="7933">MDFSVHRYRKAEPVTYDASMLILGVLFGLVDPHMRHMRQHFPFEIFLDRFAQRHILIVTPGRVQTHG</sequence>
<keyword evidence="2" id="KW-1185">Reference proteome</keyword>
<dbReference type="EMBL" id="BKAD01000035">
    <property type="protein sequence ID" value="GEP31687.1"/>
    <property type="molecule type" value="Genomic_DNA"/>
</dbReference>
<dbReference type="AlphaFoldDB" id="A0A512LB35"/>
<gene>
    <name evidence="1" type="ORF">TPL01_28250</name>
</gene>